<dbReference type="SUPFAM" id="SSF101478">
    <property type="entry name" value="ADP-ribosylglycohydrolase"/>
    <property type="match status" value="1"/>
</dbReference>
<dbReference type="InterPro" id="IPR005502">
    <property type="entry name" value="Ribosyl_crysJ1"/>
</dbReference>
<proteinExistence type="predicted"/>
<keyword evidence="2" id="KW-1185">Reference proteome</keyword>
<sequence length="33" mass="3325">MLGSLLGGAIGDALGAPVEGVPLETIRERYGPD</sequence>
<gene>
    <name evidence="1" type="ORF">ACFQ07_24440</name>
</gene>
<reference evidence="2" key="1">
    <citation type="journal article" date="2019" name="Int. J. Syst. Evol. Microbiol.">
        <title>The Global Catalogue of Microorganisms (GCM) 10K type strain sequencing project: providing services to taxonomists for standard genome sequencing and annotation.</title>
        <authorList>
            <consortium name="The Broad Institute Genomics Platform"/>
            <consortium name="The Broad Institute Genome Sequencing Center for Infectious Disease"/>
            <person name="Wu L."/>
            <person name="Ma J."/>
        </authorList>
    </citation>
    <scope>NUCLEOTIDE SEQUENCE [LARGE SCALE GENOMIC DNA]</scope>
    <source>
        <strain evidence="2">JCM 31696</strain>
    </source>
</reference>
<evidence type="ECO:0000313" key="2">
    <source>
        <dbReference type="Proteomes" id="UP001597083"/>
    </source>
</evidence>
<protein>
    <submittedName>
        <fullName evidence="1">ADP-ribosylglycohydrolase family protein</fullName>
    </submittedName>
</protein>
<comment type="caution">
    <text evidence="1">The sequence shown here is derived from an EMBL/GenBank/DDBJ whole genome shotgun (WGS) entry which is preliminary data.</text>
</comment>
<dbReference type="EMBL" id="JBHTIR010003564">
    <property type="protein sequence ID" value="MFD0855413.1"/>
    <property type="molecule type" value="Genomic_DNA"/>
</dbReference>
<feature type="non-terminal residue" evidence="1">
    <location>
        <position position="33"/>
    </location>
</feature>
<dbReference type="Pfam" id="PF03747">
    <property type="entry name" value="ADP_ribosyl_GH"/>
    <property type="match status" value="1"/>
</dbReference>
<dbReference type="Proteomes" id="UP001597083">
    <property type="component" value="Unassembled WGS sequence"/>
</dbReference>
<dbReference type="Gene3D" id="1.10.4080.10">
    <property type="entry name" value="ADP-ribosylation/Crystallin J1"/>
    <property type="match status" value="1"/>
</dbReference>
<name>A0ABW3CM01_9ACTN</name>
<evidence type="ECO:0000313" key="1">
    <source>
        <dbReference type="EMBL" id="MFD0855413.1"/>
    </source>
</evidence>
<dbReference type="InterPro" id="IPR036705">
    <property type="entry name" value="Ribosyl_crysJ1_sf"/>
</dbReference>
<accession>A0ABW3CM01</accession>
<organism evidence="1 2">
    <name type="scientific">Actinomadura adrarensis</name>
    <dbReference type="NCBI Taxonomy" id="1819600"/>
    <lineage>
        <taxon>Bacteria</taxon>
        <taxon>Bacillati</taxon>
        <taxon>Actinomycetota</taxon>
        <taxon>Actinomycetes</taxon>
        <taxon>Streptosporangiales</taxon>
        <taxon>Thermomonosporaceae</taxon>
        <taxon>Actinomadura</taxon>
    </lineage>
</organism>